<dbReference type="KEGG" id="acel:acsn021_17490"/>
<dbReference type="Proteomes" id="UP000515561">
    <property type="component" value="Chromosome"/>
</dbReference>
<reference evidence="1 2" key="1">
    <citation type="journal article" date="2016" name="Int. J. Syst. Evol. Microbiol.">
        <title>Descriptions of Anaerotaenia torta gen. nov., sp. nov. and Anaerocolumna cellulosilytica gen. nov., sp. nov. isolated from a methanogenic reactor of cattle waste.</title>
        <authorList>
            <person name="Uek A."/>
            <person name="Ohtaki Y."/>
            <person name="Kaku N."/>
            <person name="Ueki K."/>
        </authorList>
    </citation>
    <scope>NUCLEOTIDE SEQUENCE [LARGE SCALE GENOMIC DNA]</scope>
    <source>
        <strain evidence="1 2">SN021</strain>
    </source>
</reference>
<organism evidence="1 2">
    <name type="scientific">Anaerocolumna cellulosilytica</name>
    <dbReference type="NCBI Taxonomy" id="433286"/>
    <lineage>
        <taxon>Bacteria</taxon>
        <taxon>Bacillati</taxon>
        <taxon>Bacillota</taxon>
        <taxon>Clostridia</taxon>
        <taxon>Lachnospirales</taxon>
        <taxon>Lachnospiraceae</taxon>
        <taxon>Anaerocolumna</taxon>
    </lineage>
</organism>
<evidence type="ECO:0000313" key="2">
    <source>
        <dbReference type="Proteomes" id="UP000515561"/>
    </source>
</evidence>
<dbReference type="RefSeq" id="WP_184091334.1">
    <property type="nucleotide sequence ID" value="NZ_AP023367.1"/>
</dbReference>
<dbReference type="PROSITE" id="PS51136">
    <property type="entry name" value="WAC"/>
    <property type="match status" value="1"/>
</dbReference>
<evidence type="ECO:0000313" key="1">
    <source>
        <dbReference type="EMBL" id="BCJ94180.1"/>
    </source>
</evidence>
<name>A0A6S6R456_9FIRM</name>
<gene>
    <name evidence="1" type="ORF">acsn021_17490</name>
</gene>
<accession>A0A6S6R456</accession>
<keyword evidence="2" id="KW-1185">Reference proteome</keyword>
<dbReference type="AlphaFoldDB" id="A0A6S6R456"/>
<dbReference type="EMBL" id="AP023367">
    <property type="protein sequence ID" value="BCJ94180.1"/>
    <property type="molecule type" value="Genomic_DNA"/>
</dbReference>
<protein>
    <submittedName>
        <fullName evidence="1">Uncharacterized protein</fullName>
    </submittedName>
</protein>
<proteinExistence type="predicted"/>
<sequence>MKSKFIPFNDFWINCVSTITYSVLLSSKQVDKSIVYNNNYVYDIVTDNMESSNTFNSIVVQMKHEEMNARIFTNGSIIEWTDEYSLINTLISNLDLGKVVTPGVDLYYCIDENMYRNKFHKERLALLNGYDKEKEIFYVFEMGKSGYSEHIVPYHELTLAASKYTRDSFISDIGDNLDEFMYQYSDILQNANEIIASMNLAINQLDLIWNIDALNEFELNYFGNIVQTYIFSMQNRQKANRLLFQNVFANDVKSEEKFVLLEKEYENMKNLIIRDVFYNKKIKEKIFQHKERLKRLLLEEKYIWESKLS</sequence>
<dbReference type="InterPro" id="IPR013136">
    <property type="entry name" value="WSTF_Acf1_Cbp146"/>
</dbReference>